<keyword evidence="7" id="KW-1185">Reference proteome</keyword>
<dbReference type="GO" id="GO:0005524">
    <property type="term" value="F:ATP binding"/>
    <property type="evidence" value="ECO:0007669"/>
    <property type="project" value="UniProtKB-KW"/>
</dbReference>
<evidence type="ECO:0000256" key="2">
    <source>
        <dbReference type="ARBA" id="ARBA00022786"/>
    </source>
</evidence>
<evidence type="ECO:0000313" key="6">
    <source>
        <dbReference type="EMBL" id="KAF5323655.1"/>
    </source>
</evidence>
<comment type="caution">
    <text evidence="6">The sequence shown here is derived from an EMBL/GenBank/DDBJ whole genome shotgun (WGS) entry which is preliminary data.</text>
</comment>
<evidence type="ECO:0000256" key="5">
    <source>
        <dbReference type="SAM" id="MobiDB-lite"/>
    </source>
</evidence>
<protein>
    <submittedName>
        <fullName evidence="6">Uncharacterized protein</fullName>
    </submittedName>
</protein>
<keyword evidence="3" id="KW-0067">ATP-binding</keyword>
<evidence type="ECO:0000256" key="3">
    <source>
        <dbReference type="ARBA" id="ARBA00022840"/>
    </source>
</evidence>
<dbReference type="AlphaFoldDB" id="A0A8H5BI17"/>
<accession>A0A8H5BI17</accession>
<sequence length="166" mass="17897">MEAQAFSAICQALQSSSTKDSAAKMAFQKVFDSDIHNLLSMADMWRHRAPPTPVNFDQIMDGSFVMKRVVPAVEPSANGHPPHGAAPVLVNGRSGKSGSNSKVESEGSSSKVALKAQKKLRLKENLELFVSSSTRLAARLQAGEETISFDKDDNDTLDFVTTSSNL</sequence>
<name>A0A8H5BI17_9AGAR</name>
<proteinExistence type="predicted"/>
<dbReference type="Gene3D" id="1.10.10.520">
    <property type="entry name" value="Ubiquitin activating enzymes (Uba3). Chain: B, domain 2"/>
    <property type="match status" value="1"/>
</dbReference>
<dbReference type="InterPro" id="IPR023318">
    <property type="entry name" value="Ub_act_enz_dom_a_sf"/>
</dbReference>
<organism evidence="6 7">
    <name type="scientific">Tetrapyrgos nigripes</name>
    <dbReference type="NCBI Taxonomy" id="182062"/>
    <lineage>
        <taxon>Eukaryota</taxon>
        <taxon>Fungi</taxon>
        <taxon>Dikarya</taxon>
        <taxon>Basidiomycota</taxon>
        <taxon>Agaricomycotina</taxon>
        <taxon>Agaricomycetes</taxon>
        <taxon>Agaricomycetidae</taxon>
        <taxon>Agaricales</taxon>
        <taxon>Marasmiineae</taxon>
        <taxon>Marasmiaceae</taxon>
        <taxon>Tetrapyrgos</taxon>
    </lineage>
</organism>
<feature type="region of interest" description="Disordered" evidence="5">
    <location>
        <begin position="74"/>
        <end position="110"/>
    </location>
</feature>
<dbReference type="EMBL" id="JAACJM010000392">
    <property type="protein sequence ID" value="KAF5323655.1"/>
    <property type="molecule type" value="Genomic_DNA"/>
</dbReference>
<feature type="compositionally biased region" description="Low complexity" evidence="5">
    <location>
        <begin position="91"/>
        <end position="110"/>
    </location>
</feature>
<reference evidence="6 7" key="1">
    <citation type="journal article" date="2020" name="ISME J.">
        <title>Uncovering the hidden diversity of litter-decomposition mechanisms in mushroom-forming fungi.</title>
        <authorList>
            <person name="Floudas D."/>
            <person name="Bentzer J."/>
            <person name="Ahren D."/>
            <person name="Johansson T."/>
            <person name="Persson P."/>
            <person name="Tunlid A."/>
        </authorList>
    </citation>
    <scope>NUCLEOTIDE SEQUENCE [LARGE SCALE GENOMIC DNA]</scope>
    <source>
        <strain evidence="6 7">CBS 291.85</strain>
    </source>
</reference>
<gene>
    <name evidence="6" type="ORF">D9758_017136</name>
</gene>
<keyword evidence="1" id="KW-0547">Nucleotide-binding</keyword>
<evidence type="ECO:0000313" key="7">
    <source>
        <dbReference type="Proteomes" id="UP000559256"/>
    </source>
</evidence>
<dbReference type="OrthoDB" id="10255449at2759"/>
<comment type="pathway">
    <text evidence="4">Protein modification.</text>
</comment>
<evidence type="ECO:0000256" key="4">
    <source>
        <dbReference type="ARBA" id="ARBA00043952"/>
    </source>
</evidence>
<evidence type="ECO:0000256" key="1">
    <source>
        <dbReference type="ARBA" id="ARBA00022741"/>
    </source>
</evidence>
<keyword evidence="2" id="KW-0833">Ubl conjugation pathway</keyword>
<dbReference type="Proteomes" id="UP000559256">
    <property type="component" value="Unassembled WGS sequence"/>
</dbReference>